<accession>Q1R299</accession>
<organism evidence="2 3">
    <name type="scientific">Escherichia coli (strain UTI89 / UPEC)</name>
    <dbReference type="NCBI Taxonomy" id="364106"/>
    <lineage>
        <taxon>Bacteria</taxon>
        <taxon>Pseudomonadati</taxon>
        <taxon>Pseudomonadota</taxon>
        <taxon>Gammaproteobacteria</taxon>
        <taxon>Enterobacterales</taxon>
        <taxon>Enterobacteriaceae</taxon>
        <taxon>Escherichia</taxon>
    </lineage>
</organism>
<keyword evidence="1" id="KW-0812">Transmembrane</keyword>
<name>Q1R299_ECOUT</name>
<feature type="transmembrane region" description="Helical" evidence="1">
    <location>
        <begin position="92"/>
        <end position="114"/>
    </location>
</feature>
<reference evidence="2 3" key="1">
    <citation type="journal article" date="2006" name="Proc. Natl. Acad. Sci. U.S.A.">
        <title>Identification of genes subject to positive selection in uropathogenic strains of Escherichia coli: a comparative genomics approach.</title>
        <authorList>
            <person name="Chen S.L."/>
            <person name="Hung C.S."/>
            <person name="Xu J."/>
            <person name="Reigstad C.S."/>
            <person name="Magrini V."/>
            <person name="Sabo A."/>
            <person name="Blasiar D."/>
            <person name="Bieri T."/>
            <person name="Meyer R.R."/>
            <person name="Ozersky P."/>
            <person name="Armstrong J.R."/>
            <person name="Fulton R.S."/>
            <person name="Latreille J.P."/>
            <person name="Spieth J."/>
            <person name="Hooton T.M."/>
            <person name="Mardis E.R."/>
            <person name="Hultgren S.J."/>
            <person name="Gordon J.I."/>
        </authorList>
    </citation>
    <scope>NUCLEOTIDE SEQUENCE [LARGE SCALE GENOMIC DNA]</scope>
    <source>
        <strain evidence="3">UTI89 / UPEC</strain>
    </source>
</reference>
<proteinExistence type="predicted"/>
<evidence type="ECO:0000313" key="3">
    <source>
        <dbReference type="Proteomes" id="UP000001952"/>
    </source>
</evidence>
<evidence type="ECO:0000256" key="1">
    <source>
        <dbReference type="SAM" id="Phobius"/>
    </source>
</evidence>
<keyword evidence="1" id="KW-0472">Membrane</keyword>
<protein>
    <submittedName>
        <fullName evidence="2">Uncharacterized protein</fullName>
    </submittedName>
</protein>
<sequence length="146" mass="16179">MCGNNQKRCTPGFYRVYGSRVCPSCSPVLCGGGRNRTLTQILVGTMLCLSGLSRCHSCKALYQTFVRAVRLTGPPGGVACHGAGASRKKASFCIFIGHHHLCILLIINGCLFFVCRIECFLFDIERVFLKLFARCMFKALRRKYGS</sequence>
<evidence type="ECO:0000313" key="2">
    <source>
        <dbReference type="EMBL" id="ABE10515.1"/>
    </source>
</evidence>
<dbReference type="KEGG" id="eci:UTI89_C5115"/>
<dbReference type="HOGENOM" id="CLU_134945_1_0_6"/>
<gene>
    <name evidence="2" type="ordered locus">UTI89_C5115</name>
</gene>
<dbReference type="EMBL" id="CP000243">
    <property type="protein sequence ID" value="ABE10515.1"/>
    <property type="molecule type" value="Genomic_DNA"/>
</dbReference>
<keyword evidence="1" id="KW-1133">Transmembrane helix</keyword>
<dbReference type="Proteomes" id="UP000001952">
    <property type="component" value="Chromosome"/>
</dbReference>
<dbReference type="AlphaFoldDB" id="Q1R299"/>